<dbReference type="Gene3D" id="1.10.510.10">
    <property type="entry name" value="Transferase(Phosphotransferase) domain 1"/>
    <property type="match status" value="1"/>
</dbReference>
<dbReference type="Pfam" id="PF00560">
    <property type="entry name" value="LRR_1"/>
    <property type="match status" value="3"/>
</dbReference>
<evidence type="ECO:0000256" key="6">
    <source>
        <dbReference type="ARBA" id="ARBA00022692"/>
    </source>
</evidence>
<dbReference type="PANTHER" id="PTHR48005:SF16">
    <property type="entry name" value="MDIS1-INTERACTING RECEPTOR LIKE KINASE 2-LIKE ISOFORM X1"/>
    <property type="match status" value="1"/>
</dbReference>
<dbReference type="PROSITE" id="PS50011">
    <property type="entry name" value="PROTEIN_KINASE_DOM"/>
    <property type="match status" value="1"/>
</dbReference>
<evidence type="ECO:0000256" key="15">
    <source>
        <dbReference type="ARBA" id="ARBA00047899"/>
    </source>
</evidence>
<feature type="transmembrane region" description="Helical" evidence="18">
    <location>
        <begin position="464"/>
        <end position="486"/>
    </location>
</feature>
<dbReference type="EMBL" id="PSQE01000007">
    <property type="protein sequence ID" value="RHN44046.1"/>
    <property type="molecule type" value="Genomic_DNA"/>
</dbReference>
<dbReference type="InterPro" id="IPR001611">
    <property type="entry name" value="Leu-rich_rpt"/>
</dbReference>
<feature type="domain" description="Protein kinase" evidence="19">
    <location>
        <begin position="529"/>
        <end position="797"/>
    </location>
</feature>
<evidence type="ECO:0000256" key="1">
    <source>
        <dbReference type="ARBA" id="ARBA00004167"/>
    </source>
</evidence>
<dbReference type="FunFam" id="3.30.200.20:FF:000328">
    <property type="entry name" value="Leucine-rich repeat protein kinase family protein"/>
    <property type="match status" value="1"/>
</dbReference>
<keyword evidence="6 18" id="KW-0812">Transmembrane</keyword>
<keyword evidence="3" id="KW-0723">Serine/threonine-protein kinase</keyword>
<dbReference type="Pfam" id="PF00069">
    <property type="entry name" value="Pkinase"/>
    <property type="match status" value="1"/>
</dbReference>
<keyword evidence="8" id="KW-0677">Repeat</keyword>
<evidence type="ECO:0000256" key="18">
    <source>
        <dbReference type="SAM" id="Phobius"/>
    </source>
</evidence>
<comment type="subcellular location">
    <subcellularLocation>
        <location evidence="1">Membrane</location>
        <topology evidence="1">Single-pass membrane protein</topology>
    </subcellularLocation>
</comment>
<evidence type="ECO:0000256" key="13">
    <source>
        <dbReference type="ARBA" id="ARBA00023136"/>
    </source>
</evidence>
<evidence type="ECO:0000256" key="16">
    <source>
        <dbReference type="ARBA" id="ARBA00048679"/>
    </source>
</evidence>
<dbReference type="SUPFAM" id="SSF56112">
    <property type="entry name" value="Protein kinase-like (PK-like)"/>
    <property type="match status" value="1"/>
</dbReference>
<dbReference type="EC" id="2.7.11.1" evidence="2"/>
<comment type="catalytic activity">
    <reaction evidence="16">
        <text>L-seryl-[protein] + ATP = O-phospho-L-seryl-[protein] + ADP + H(+)</text>
        <dbReference type="Rhea" id="RHEA:17989"/>
        <dbReference type="Rhea" id="RHEA-COMP:9863"/>
        <dbReference type="Rhea" id="RHEA-COMP:11604"/>
        <dbReference type="ChEBI" id="CHEBI:15378"/>
        <dbReference type="ChEBI" id="CHEBI:29999"/>
        <dbReference type="ChEBI" id="CHEBI:30616"/>
        <dbReference type="ChEBI" id="CHEBI:83421"/>
        <dbReference type="ChEBI" id="CHEBI:456216"/>
        <dbReference type="EC" id="2.7.11.1"/>
    </reaction>
</comment>
<dbReference type="Gramene" id="rna38094">
    <property type="protein sequence ID" value="RHN44046.1"/>
    <property type="gene ID" value="gene38094"/>
</dbReference>
<dbReference type="PRINTS" id="PR00019">
    <property type="entry name" value="LEURICHRPT"/>
</dbReference>
<dbReference type="Gene3D" id="3.30.200.20">
    <property type="entry name" value="Phosphorylase Kinase, domain 1"/>
    <property type="match status" value="1"/>
</dbReference>
<dbReference type="SMART" id="SM00365">
    <property type="entry name" value="LRR_SD22"/>
    <property type="match status" value="5"/>
</dbReference>
<dbReference type="InterPro" id="IPR003591">
    <property type="entry name" value="Leu-rich_rpt_typical-subtyp"/>
</dbReference>
<dbReference type="PANTHER" id="PTHR48005">
    <property type="entry name" value="LEUCINE RICH REPEAT KINASE 2"/>
    <property type="match status" value="1"/>
</dbReference>
<dbReference type="PROSITE" id="PS00107">
    <property type="entry name" value="PROTEIN_KINASE_ATP"/>
    <property type="match status" value="1"/>
</dbReference>
<dbReference type="SMART" id="SM00369">
    <property type="entry name" value="LRR_TYP"/>
    <property type="match status" value="6"/>
</dbReference>
<evidence type="ECO:0000256" key="9">
    <source>
        <dbReference type="ARBA" id="ARBA00022741"/>
    </source>
</evidence>
<comment type="caution">
    <text evidence="20">The sequence shown here is derived from an EMBL/GenBank/DDBJ whole genome shotgun (WGS) entry which is preliminary data.</text>
</comment>
<keyword evidence="9 17" id="KW-0547">Nucleotide-binding</keyword>
<evidence type="ECO:0000256" key="12">
    <source>
        <dbReference type="ARBA" id="ARBA00022989"/>
    </source>
</evidence>
<dbReference type="FunFam" id="3.80.10.10:FF:000095">
    <property type="entry name" value="LRR receptor-like serine/threonine-protein kinase GSO1"/>
    <property type="match status" value="1"/>
</dbReference>
<evidence type="ECO:0000256" key="17">
    <source>
        <dbReference type="PROSITE-ProRule" id="PRU10141"/>
    </source>
</evidence>
<keyword evidence="12 18" id="KW-1133">Transmembrane helix</keyword>
<organism evidence="20">
    <name type="scientific">Medicago truncatula</name>
    <name type="common">Barrel medic</name>
    <name type="synonym">Medicago tribuloides</name>
    <dbReference type="NCBI Taxonomy" id="3880"/>
    <lineage>
        <taxon>Eukaryota</taxon>
        <taxon>Viridiplantae</taxon>
        <taxon>Streptophyta</taxon>
        <taxon>Embryophyta</taxon>
        <taxon>Tracheophyta</taxon>
        <taxon>Spermatophyta</taxon>
        <taxon>Magnoliopsida</taxon>
        <taxon>eudicotyledons</taxon>
        <taxon>Gunneridae</taxon>
        <taxon>Pentapetalae</taxon>
        <taxon>rosids</taxon>
        <taxon>fabids</taxon>
        <taxon>Fabales</taxon>
        <taxon>Fabaceae</taxon>
        <taxon>Papilionoideae</taxon>
        <taxon>50 kb inversion clade</taxon>
        <taxon>NPAAA clade</taxon>
        <taxon>Hologalegina</taxon>
        <taxon>IRL clade</taxon>
        <taxon>Trifolieae</taxon>
        <taxon>Medicago</taxon>
    </lineage>
</organism>
<sequence>MKNKINFFGSNMWMLFFPICGLIVGIESAATVTSHQLQMEANAILNSGWWNVSDARFIIRDRCNWQAITCNVAGSIKEIVIYNDDYEKVAWGNEFQTRNLSTLNLSCFNNLETLVISSVELHGTIPKEIGHLSKLTYLDLSGNYLNGELPPELWLLKNLTFLYLSYNKFKGEIPSSLENLKQLEDLDISYNNLKGQLPPELWLLKNLTFLDLSYNMFKGEIPSSLGNLTQLEDLYISNNYIEGHIPFELVFLKNMITFDLSNNRLTDLDFSSNYLKGQVGNPKQLQLLNISHNNIQGSIPLELGFLKNLTILDLSHNRLNGNFPIFVSNLTQLQYLDISHNFLIGTLPSNWFSSNNYLLSMDLSHNLISGKIPSNIGNYYTLILSNNNLTGTIPQSLCNVDYVDISYNCLEGPIPNCLQDYTKNKGDNNLNGAIPQSHCNHSIMSFHQLHPWPTHKKNIKLKHIVVIVLPILIILVLVFSLLICLYRHHNSTKKLHANLTKTKNGDMFCIWNYDGKIAYDDIIKATEDFDMRYCIGTGAYGSVYKAQLPSGKVVALKKLHGYEVEVPSFDESFKNEVRILSEIKHRHIVKLYGFCLHKRIMFLIYQYMEKGSLFSILYDDVEAVEFNWRTRVNTIKGVAFALSYLHHDCTAPIVHRDVSSSNILLNSEWQASVADFGTARLLQYDSSNRTIVAGTIGYIAPELAYTMAVNEKCDVYSFGVVALEALVGRHPEDILSSLQSNSPQSVKLCQVLDQRLPLPNNDVVIRDIIHVAVVAFACLNINPRSRPTMKRVSQSFVTELTPLSIPLSEISVQQLTGQELKGLFYIGNP</sequence>
<evidence type="ECO:0000256" key="7">
    <source>
        <dbReference type="ARBA" id="ARBA00022729"/>
    </source>
</evidence>
<dbReference type="InterPro" id="IPR057013">
    <property type="entry name" value="LRR_ComC"/>
</dbReference>
<dbReference type="InterPro" id="IPR000719">
    <property type="entry name" value="Prot_kinase_dom"/>
</dbReference>
<keyword evidence="10" id="KW-0418">Kinase</keyword>
<dbReference type="SUPFAM" id="SSF52047">
    <property type="entry name" value="RNI-like"/>
    <property type="match status" value="1"/>
</dbReference>
<dbReference type="Gene3D" id="3.80.10.10">
    <property type="entry name" value="Ribonuclease Inhibitor"/>
    <property type="match status" value="3"/>
</dbReference>
<keyword evidence="7" id="KW-0732">Signal</keyword>
<evidence type="ECO:0000256" key="14">
    <source>
        <dbReference type="ARBA" id="ARBA00023180"/>
    </source>
</evidence>
<dbReference type="InterPro" id="IPR051420">
    <property type="entry name" value="Ser_Thr_Kinases_DiverseReg"/>
</dbReference>
<feature type="binding site" evidence="17">
    <location>
        <position position="557"/>
    </location>
    <ligand>
        <name>ATP</name>
        <dbReference type="ChEBI" id="CHEBI:30616"/>
    </ligand>
</feature>
<dbReference type="Pfam" id="PF13855">
    <property type="entry name" value="LRR_8"/>
    <property type="match status" value="1"/>
</dbReference>
<dbReference type="InterPro" id="IPR032675">
    <property type="entry name" value="LRR_dom_sf"/>
</dbReference>
<dbReference type="InterPro" id="IPR011009">
    <property type="entry name" value="Kinase-like_dom_sf"/>
</dbReference>
<reference evidence="20" key="1">
    <citation type="journal article" date="2018" name="Nat. Plants">
        <title>Whole-genome landscape of Medicago truncatula symbiotic genes.</title>
        <authorList>
            <person name="Pecrix Y."/>
            <person name="Gamas P."/>
            <person name="Carrere S."/>
        </authorList>
    </citation>
    <scope>NUCLEOTIDE SEQUENCE</scope>
    <source>
        <tissue evidence="20">Leaves</tissue>
    </source>
</reference>
<keyword evidence="11 17" id="KW-0067">ATP-binding</keyword>
<dbReference type="FunFam" id="3.80.10.10:FF:000041">
    <property type="entry name" value="LRR receptor-like serine/threonine-protein kinase ERECTA"/>
    <property type="match status" value="1"/>
</dbReference>
<keyword evidence="5 20" id="KW-0808">Transferase</keyword>
<proteinExistence type="predicted"/>
<protein>
    <recommendedName>
        <fullName evidence="2">non-specific serine/threonine protein kinase</fullName>
        <ecNumber evidence="2">2.7.11.1</ecNumber>
    </recommendedName>
</protein>
<evidence type="ECO:0000256" key="3">
    <source>
        <dbReference type="ARBA" id="ARBA00022527"/>
    </source>
</evidence>
<keyword evidence="13 18" id="KW-0472">Membrane</keyword>
<dbReference type="InterPro" id="IPR017441">
    <property type="entry name" value="Protein_kinase_ATP_BS"/>
</dbReference>
<evidence type="ECO:0000256" key="11">
    <source>
        <dbReference type="ARBA" id="ARBA00022840"/>
    </source>
</evidence>
<evidence type="ECO:0000313" key="20">
    <source>
        <dbReference type="EMBL" id="RHN44046.1"/>
    </source>
</evidence>
<evidence type="ECO:0000259" key="19">
    <source>
        <dbReference type="PROSITE" id="PS50011"/>
    </source>
</evidence>
<evidence type="ECO:0000256" key="5">
    <source>
        <dbReference type="ARBA" id="ARBA00022679"/>
    </source>
</evidence>
<keyword evidence="4" id="KW-0433">Leucine-rich repeat</keyword>
<dbReference type="Proteomes" id="UP000265566">
    <property type="component" value="Chromosome 7"/>
</dbReference>
<keyword evidence="14" id="KW-0325">Glycoprotein</keyword>
<dbReference type="Pfam" id="PF24141">
    <property type="entry name" value="LRR_ComC"/>
    <property type="match status" value="1"/>
</dbReference>
<name>A0A396GSC5_MEDTR</name>
<evidence type="ECO:0000256" key="4">
    <source>
        <dbReference type="ARBA" id="ARBA00022614"/>
    </source>
</evidence>
<dbReference type="GO" id="GO:0016020">
    <property type="term" value="C:membrane"/>
    <property type="evidence" value="ECO:0007669"/>
    <property type="project" value="UniProtKB-SubCell"/>
</dbReference>
<dbReference type="PROSITE" id="PS00109">
    <property type="entry name" value="PROTEIN_KINASE_TYR"/>
    <property type="match status" value="1"/>
</dbReference>
<dbReference type="AlphaFoldDB" id="A0A396GSC5"/>
<evidence type="ECO:0000256" key="2">
    <source>
        <dbReference type="ARBA" id="ARBA00012513"/>
    </source>
</evidence>
<comment type="catalytic activity">
    <reaction evidence="15">
        <text>L-threonyl-[protein] + ATP = O-phospho-L-threonyl-[protein] + ADP + H(+)</text>
        <dbReference type="Rhea" id="RHEA:46608"/>
        <dbReference type="Rhea" id="RHEA-COMP:11060"/>
        <dbReference type="Rhea" id="RHEA-COMP:11605"/>
        <dbReference type="ChEBI" id="CHEBI:15378"/>
        <dbReference type="ChEBI" id="CHEBI:30013"/>
        <dbReference type="ChEBI" id="CHEBI:30616"/>
        <dbReference type="ChEBI" id="CHEBI:61977"/>
        <dbReference type="ChEBI" id="CHEBI:456216"/>
        <dbReference type="EC" id="2.7.11.1"/>
    </reaction>
</comment>
<accession>A0A396GSC5</accession>
<evidence type="ECO:0000256" key="10">
    <source>
        <dbReference type="ARBA" id="ARBA00022777"/>
    </source>
</evidence>
<dbReference type="GO" id="GO:0005524">
    <property type="term" value="F:ATP binding"/>
    <property type="evidence" value="ECO:0007669"/>
    <property type="project" value="UniProtKB-UniRule"/>
</dbReference>
<evidence type="ECO:0000256" key="8">
    <source>
        <dbReference type="ARBA" id="ARBA00022737"/>
    </source>
</evidence>
<dbReference type="FunFam" id="1.10.510.10:FF:000445">
    <property type="entry name" value="MDIS1-interacting receptor like kinase 2"/>
    <property type="match status" value="1"/>
</dbReference>
<dbReference type="InterPro" id="IPR008266">
    <property type="entry name" value="Tyr_kinase_AS"/>
</dbReference>
<dbReference type="GO" id="GO:0004674">
    <property type="term" value="F:protein serine/threonine kinase activity"/>
    <property type="evidence" value="ECO:0007669"/>
    <property type="project" value="UniProtKB-KW"/>
</dbReference>
<gene>
    <name evidence="20" type="ORF">MtrunA17_Chr7g0215061</name>
</gene>